<name>A0ABM8Q4H2_9BACT</name>
<feature type="binding site" evidence="6">
    <location>
        <begin position="106"/>
        <end position="107"/>
    </location>
    <ligand>
        <name>S-adenosyl-L-methionine</name>
        <dbReference type="ChEBI" id="CHEBI:59789"/>
    </ligand>
</feature>
<keyword evidence="1 6" id="KW-0963">Cytoplasm</keyword>
<dbReference type="RefSeq" id="WP_229932483.1">
    <property type="nucleotide sequence ID" value="NZ_CAJHOF010000005.1"/>
</dbReference>
<feature type="binding site" evidence="6">
    <location>
        <position position="60"/>
    </location>
    <ligand>
        <name>S-adenosyl-L-methionine</name>
        <dbReference type="ChEBI" id="CHEBI:59789"/>
    </ligand>
</feature>
<dbReference type="GO" id="GO:0008168">
    <property type="term" value="F:methyltransferase activity"/>
    <property type="evidence" value="ECO:0007669"/>
    <property type="project" value="UniProtKB-KW"/>
</dbReference>
<dbReference type="EMBL" id="CAJHOF010000005">
    <property type="protein sequence ID" value="CAD7287781.1"/>
    <property type="molecule type" value="Genomic_DNA"/>
</dbReference>
<dbReference type="PANTHER" id="PTHR31760">
    <property type="entry name" value="S-ADENOSYL-L-METHIONINE-DEPENDENT METHYLTRANSFERASES SUPERFAMILY PROTEIN"/>
    <property type="match status" value="1"/>
</dbReference>
<feature type="binding site" evidence="6">
    <location>
        <position position="55"/>
    </location>
    <ligand>
        <name>S-adenosyl-L-methionine</name>
        <dbReference type="ChEBI" id="CHEBI:59789"/>
    </ligand>
</feature>
<protein>
    <recommendedName>
        <fullName evidence="6">Ribosomal RNA small subunit methyltransferase G</fullName>
        <ecNumber evidence="6">2.1.1.-</ecNumber>
    </recommendedName>
    <alternativeName>
        <fullName evidence="6">16S rRNA 7-methylguanosine methyltransferase</fullName>
        <shortName evidence="6">16S rRNA m7G methyltransferase</shortName>
    </alternativeName>
</protein>
<comment type="similarity">
    <text evidence="6">Belongs to the methyltransferase superfamily. RNA methyltransferase RsmG family.</text>
</comment>
<comment type="caution">
    <text evidence="7">The sequence shown here is derived from an EMBL/GenBank/DDBJ whole genome shotgun (WGS) entry which is preliminary data.</text>
</comment>
<dbReference type="Pfam" id="PF02527">
    <property type="entry name" value="GidB"/>
    <property type="match status" value="1"/>
</dbReference>
<evidence type="ECO:0000256" key="6">
    <source>
        <dbReference type="HAMAP-Rule" id="MF_00074"/>
    </source>
</evidence>
<dbReference type="PIRSF" id="PIRSF003078">
    <property type="entry name" value="GidB"/>
    <property type="match status" value="1"/>
</dbReference>
<sequence>MSDFKQKCEKFSEILNRYNKIHSLTNYKNFDEQINDSIAILDMIEISANKAIDIGSGAGFPALFLAMKLNECEWHLYEPNHKKSAFLTLAKIELGLENVIIHSTKLQDGDKFIVDLITSRALMKVADLVKISRGFFNENTKFLLYKGSSVTEELNGFNAKVLNKHNRNYILMDKVC</sequence>
<dbReference type="GO" id="GO:0032259">
    <property type="term" value="P:methylation"/>
    <property type="evidence" value="ECO:0007669"/>
    <property type="project" value="UniProtKB-KW"/>
</dbReference>
<keyword evidence="8" id="KW-1185">Reference proteome</keyword>
<organism evidence="7 8">
    <name type="scientific">Campylobacter majalis</name>
    <dbReference type="NCBI Taxonomy" id="2790656"/>
    <lineage>
        <taxon>Bacteria</taxon>
        <taxon>Pseudomonadati</taxon>
        <taxon>Campylobacterota</taxon>
        <taxon>Epsilonproteobacteria</taxon>
        <taxon>Campylobacterales</taxon>
        <taxon>Campylobacteraceae</taxon>
        <taxon>Campylobacter</taxon>
    </lineage>
</organism>
<dbReference type="PANTHER" id="PTHR31760:SF0">
    <property type="entry name" value="S-ADENOSYL-L-METHIONINE-DEPENDENT METHYLTRANSFERASES SUPERFAMILY PROTEIN"/>
    <property type="match status" value="1"/>
</dbReference>
<evidence type="ECO:0000256" key="5">
    <source>
        <dbReference type="ARBA" id="ARBA00022691"/>
    </source>
</evidence>
<feature type="binding site" evidence="6">
    <location>
        <position position="120"/>
    </location>
    <ligand>
        <name>S-adenosyl-L-methionine</name>
        <dbReference type="ChEBI" id="CHEBI:59789"/>
    </ligand>
</feature>
<proteinExistence type="inferred from homology"/>
<gene>
    <name evidence="6 7" type="primary">rsmG</name>
    <name evidence="7" type="ORF">LMG7974_00664</name>
</gene>
<evidence type="ECO:0000256" key="2">
    <source>
        <dbReference type="ARBA" id="ARBA00022552"/>
    </source>
</evidence>
<accession>A0ABM8Q4H2</accession>
<dbReference type="Proteomes" id="UP000789803">
    <property type="component" value="Unassembled WGS sequence"/>
</dbReference>
<dbReference type="InterPro" id="IPR003682">
    <property type="entry name" value="rRNA_ssu_MeTfrase_G"/>
</dbReference>
<keyword evidence="2 6" id="KW-0698">rRNA processing</keyword>
<keyword evidence="3 6" id="KW-0489">Methyltransferase</keyword>
<keyword evidence="4 6" id="KW-0808">Transferase</keyword>
<dbReference type="HAMAP" id="MF_00074">
    <property type="entry name" value="16SrRNA_methyltr_G"/>
    <property type="match status" value="1"/>
</dbReference>
<dbReference type="Gene3D" id="3.40.50.150">
    <property type="entry name" value="Vaccinia Virus protein VP39"/>
    <property type="match status" value="1"/>
</dbReference>
<evidence type="ECO:0000256" key="3">
    <source>
        <dbReference type="ARBA" id="ARBA00022603"/>
    </source>
</evidence>
<comment type="subcellular location">
    <subcellularLocation>
        <location evidence="6">Cytoplasm</location>
    </subcellularLocation>
</comment>
<comment type="caution">
    <text evidence="6">Lacks conserved residue(s) required for the propagation of feature annotation.</text>
</comment>
<dbReference type="EC" id="2.1.1.-" evidence="6"/>
<keyword evidence="5 6" id="KW-0949">S-adenosyl-L-methionine</keyword>
<evidence type="ECO:0000313" key="7">
    <source>
        <dbReference type="EMBL" id="CAD7287781.1"/>
    </source>
</evidence>
<dbReference type="InterPro" id="IPR029063">
    <property type="entry name" value="SAM-dependent_MTases_sf"/>
</dbReference>
<reference evidence="7 8" key="1">
    <citation type="submission" date="2020-11" db="EMBL/GenBank/DDBJ databases">
        <authorList>
            <person name="Peeters C."/>
        </authorList>
    </citation>
    <scope>NUCLEOTIDE SEQUENCE [LARGE SCALE GENOMIC DNA]</scope>
    <source>
        <strain evidence="7 8">LMG 7974</strain>
    </source>
</reference>
<evidence type="ECO:0000256" key="4">
    <source>
        <dbReference type="ARBA" id="ARBA00022679"/>
    </source>
</evidence>
<evidence type="ECO:0000256" key="1">
    <source>
        <dbReference type="ARBA" id="ARBA00022490"/>
    </source>
</evidence>
<dbReference type="NCBIfam" id="TIGR00138">
    <property type="entry name" value="rsmG_gidB"/>
    <property type="match status" value="1"/>
</dbReference>
<comment type="function">
    <text evidence="6">Specifically methylates the N7 position of a guanine in 16S rRNA.</text>
</comment>
<evidence type="ECO:0000313" key="8">
    <source>
        <dbReference type="Proteomes" id="UP000789803"/>
    </source>
</evidence>
<dbReference type="SUPFAM" id="SSF53335">
    <property type="entry name" value="S-adenosyl-L-methionine-dependent methyltransferases"/>
    <property type="match status" value="1"/>
</dbReference>